<dbReference type="Pfam" id="PF00520">
    <property type="entry name" value="Ion_trans"/>
    <property type="match status" value="1"/>
</dbReference>
<dbReference type="Proteomes" id="UP001626550">
    <property type="component" value="Unassembled WGS sequence"/>
</dbReference>
<dbReference type="SUPFAM" id="SSF81324">
    <property type="entry name" value="Voltage-gated potassium channels"/>
    <property type="match status" value="1"/>
</dbReference>
<organism evidence="7 8">
    <name type="scientific">Cichlidogyrus casuarinus</name>
    <dbReference type="NCBI Taxonomy" id="1844966"/>
    <lineage>
        <taxon>Eukaryota</taxon>
        <taxon>Metazoa</taxon>
        <taxon>Spiralia</taxon>
        <taxon>Lophotrochozoa</taxon>
        <taxon>Platyhelminthes</taxon>
        <taxon>Monogenea</taxon>
        <taxon>Monopisthocotylea</taxon>
        <taxon>Dactylogyridea</taxon>
        <taxon>Ancyrocephalidae</taxon>
        <taxon>Cichlidogyrus</taxon>
    </lineage>
</organism>
<dbReference type="GO" id="GO:0016020">
    <property type="term" value="C:membrane"/>
    <property type="evidence" value="ECO:0007669"/>
    <property type="project" value="UniProtKB-SubCell"/>
</dbReference>
<dbReference type="InterPro" id="IPR050866">
    <property type="entry name" value="CNG_cation_channel"/>
</dbReference>
<dbReference type="InterPro" id="IPR005821">
    <property type="entry name" value="Ion_trans_dom"/>
</dbReference>
<feature type="domain" description="Ion transport" evidence="6">
    <location>
        <begin position="86"/>
        <end position="337"/>
    </location>
</feature>
<keyword evidence="2 5" id="KW-0812">Transmembrane</keyword>
<evidence type="ECO:0000256" key="5">
    <source>
        <dbReference type="SAM" id="Phobius"/>
    </source>
</evidence>
<dbReference type="InterPro" id="IPR003938">
    <property type="entry name" value="K_chnl_volt-dep_EAG/ELK/ERG"/>
</dbReference>
<name>A0ABD2PM05_9PLAT</name>
<feature type="transmembrane region" description="Helical" evidence="5">
    <location>
        <begin position="217"/>
        <end position="241"/>
    </location>
</feature>
<comment type="subcellular location">
    <subcellularLocation>
        <location evidence="1">Membrane</location>
        <topology evidence="1">Multi-pass membrane protein</topology>
    </subcellularLocation>
</comment>
<dbReference type="PANTHER" id="PTHR45638">
    <property type="entry name" value="CYCLIC NUCLEOTIDE-GATED CATION CHANNEL SUBUNIT A"/>
    <property type="match status" value="1"/>
</dbReference>
<dbReference type="PRINTS" id="PR01463">
    <property type="entry name" value="EAGCHANLFMLY"/>
</dbReference>
<dbReference type="Gene3D" id="1.10.287.70">
    <property type="match status" value="1"/>
</dbReference>
<feature type="transmembrane region" description="Helical" evidence="5">
    <location>
        <begin position="306"/>
        <end position="329"/>
    </location>
</feature>
<protein>
    <submittedName>
        <fullName evidence="7">Cyclic nucleotide-gated olfactory channel</fullName>
    </submittedName>
</protein>
<dbReference type="FunFam" id="1.10.287.70:FF:000072">
    <property type="entry name" value="Cyclic nucleotide gated channel beta 3"/>
    <property type="match status" value="1"/>
</dbReference>
<evidence type="ECO:0000256" key="3">
    <source>
        <dbReference type="ARBA" id="ARBA00022989"/>
    </source>
</evidence>
<keyword evidence="8" id="KW-1185">Reference proteome</keyword>
<accession>A0ABD2PM05</accession>
<evidence type="ECO:0000313" key="7">
    <source>
        <dbReference type="EMBL" id="KAL3308274.1"/>
    </source>
</evidence>
<evidence type="ECO:0000256" key="1">
    <source>
        <dbReference type="ARBA" id="ARBA00004141"/>
    </source>
</evidence>
<sequence>MGEEEEVIEIFDERFPIKAKPTSRKKRIITRLQVLKVWRKQGKHGSSNNLIESVDKKLENDKEKEPERPKSLYFVIDPSKNSYYRWIGIITVTVLYNAIVLPMRSAFPEFHQLSVPTWLAIDYTIDFIYLIDIFLGTRTGFLDQGLLVKDTKRLRQAYFKKKEFTLDVCTILPSDVLYFVPQLTHTATWLRFNRLIKIYRVFEFVDRTETRTTLPNVFRLTTLTLYILILIHFNACIYFAFSRYSGLGANSFVYPPRVSEDANNTAIDIGDQWSKLSTKYVYSFYWSTLILTTIGETPRPVTDFEYIFITIDFLVGVLIFATVVGNVGAMITNMNAARTEFQNRMDNVKRSVVSELGRNCKMEI</sequence>
<evidence type="ECO:0000313" key="8">
    <source>
        <dbReference type="Proteomes" id="UP001626550"/>
    </source>
</evidence>
<evidence type="ECO:0000256" key="4">
    <source>
        <dbReference type="ARBA" id="ARBA00023136"/>
    </source>
</evidence>
<reference evidence="7 8" key="1">
    <citation type="submission" date="2024-11" db="EMBL/GenBank/DDBJ databases">
        <title>Adaptive evolution of stress response genes in parasites aligns with host niche diversity.</title>
        <authorList>
            <person name="Hahn C."/>
            <person name="Resl P."/>
        </authorList>
    </citation>
    <scope>NUCLEOTIDE SEQUENCE [LARGE SCALE GENOMIC DNA]</scope>
    <source>
        <strain evidence="7">EGGRZ-B1_66</strain>
        <tissue evidence="7">Body</tissue>
    </source>
</reference>
<keyword evidence="4 5" id="KW-0472">Membrane</keyword>
<gene>
    <name evidence="7" type="primary">CNGA2_2</name>
    <name evidence="7" type="ORF">Ciccas_013196</name>
</gene>
<evidence type="ECO:0000256" key="2">
    <source>
        <dbReference type="ARBA" id="ARBA00022692"/>
    </source>
</evidence>
<evidence type="ECO:0000259" key="6">
    <source>
        <dbReference type="Pfam" id="PF00520"/>
    </source>
</evidence>
<comment type="caution">
    <text evidence="7">The sequence shown here is derived from an EMBL/GenBank/DDBJ whole genome shotgun (WGS) entry which is preliminary data.</text>
</comment>
<dbReference type="PANTHER" id="PTHR45638:SF11">
    <property type="entry name" value="CYCLIC NUCLEOTIDE-GATED CATION CHANNEL SUBUNIT A"/>
    <property type="match status" value="1"/>
</dbReference>
<proteinExistence type="predicted"/>
<dbReference type="EMBL" id="JBJKFK010005530">
    <property type="protein sequence ID" value="KAL3308274.1"/>
    <property type="molecule type" value="Genomic_DNA"/>
</dbReference>
<dbReference type="AlphaFoldDB" id="A0ABD2PM05"/>
<feature type="transmembrane region" description="Helical" evidence="5">
    <location>
        <begin position="83"/>
        <end position="101"/>
    </location>
</feature>
<keyword evidence="3 5" id="KW-1133">Transmembrane helix</keyword>